<evidence type="ECO:0000313" key="6">
    <source>
        <dbReference type="EMBL" id="MFD1777513.1"/>
    </source>
</evidence>
<organism evidence="6 7">
    <name type="scientific">Fredinandcohnia salidurans</name>
    <dbReference type="NCBI Taxonomy" id="2595041"/>
    <lineage>
        <taxon>Bacteria</taxon>
        <taxon>Bacillati</taxon>
        <taxon>Bacillota</taxon>
        <taxon>Bacilli</taxon>
        <taxon>Bacillales</taxon>
        <taxon>Bacillaceae</taxon>
        <taxon>Fredinandcohnia</taxon>
    </lineage>
</organism>
<dbReference type="Gene3D" id="3.40.190.290">
    <property type="match status" value="1"/>
</dbReference>
<proteinExistence type="inferred from homology"/>
<accession>A0ABW4MI02</accession>
<dbReference type="CDD" id="cd05466">
    <property type="entry name" value="PBP2_LTTR_substrate"/>
    <property type="match status" value="1"/>
</dbReference>
<dbReference type="PRINTS" id="PR00039">
    <property type="entry name" value="HTHLYSR"/>
</dbReference>
<evidence type="ECO:0000313" key="7">
    <source>
        <dbReference type="Proteomes" id="UP001597227"/>
    </source>
</evidence>
<dbReference type="RefSeq" id="WP_388034849.1">
    <property type="nucleotide sequence ID" value="NZ_JBHUEK010000004.1"/>
</dbReference>
<name>A0ABW4MI02_9BACI</name>
<evidence type="ECO:0000256" key="3">
    <source>
        <dbReference type="ARBA" id="ARBA00023125"/>
    </source>
</evidence>
<dbReference type="InterPro" id="IPR036388">
    <property type="entry name" value="WH-like_DNA-bd_sf"/>
</dbReference>
<reference evidence="7" key="1">
    <citation type="journal article" date="2019" name="Int. J. Syst. Evol. Microbiol.">
        <title>The Global Catalogue of Microorganisms (GCM) 10K type strain sequencing project: providing services to taxonomists for standard genome sequencing and annotation.</title>
        <authorList>
            <consortium name="The Broad Institute Genomics Platform"/>
            <consortium name="The Broad Institute Genome Sequencing Center for Infectious Disease"/>
            <person name="Wu L."/>
            <person name="Ma J."/>
        </authorList>
    </citation>
    <scope>NUCLEOTIDE SEQUENCE [LARGE SCALE GENOMIC DNA]</scope>
    <source>
        <strain evidence="7">CCUG 15531</strain>
    </source>
</reference>
<dbReference type="Proteomes" id="UP001597227">
    <property type="component" value="Unassembled WGS sequence"/>
</dbReference>
<gene>
    <name evidence="6" type="ORF">ACFSFW_02300</name>
</gene>
<dbReference type="InterPro" id="IPR036390">
    <property type="entry name" value="WH_DNA-bd_sf"/>
</dbReference>
<keyword evidence="4" id="KW-0804">Transcription</keyword>
<dbReference type="EMBL" id="JBHUEK010000004">
    <property type="protein sequence ID" value="MFD1777513.1"/>
    <property type="molecule type" value="Genomic_DNA"/>
</dbReference>
<evidence type="ECO:0000259" key="5">
    <source>
        <dbReference type="PROSITE" id="PS50931"/>
    </source>
</evidence>
<evidence type="ECO:0000256" key="4">
    <source>
        <dbReference type="ARBA" id="ARBA00023163"/>
    </source>
</evidence>
<dbReference type="PROSITE" id="PS50931">
    <property type="entry name" value="HTH_LYSR"/>
    <property type="match status" value="1"/>
</dbReference>
<dbReference type="InterPro" id="IPR050950">
    <property type="entry name" value="HTH-type_LysR_regulators"/>
</dbReference>
<comment type="caution">
    <text evidence="6">The sequence shown here is derived from an EMBL/GenBank/DDBJ whole genome shotgun (WGS) entry which is preliminary data.</text>
</comment>
<keyword evidence="7" id="KW-1185">Reference proteome</keyword>
<feature type="domain" description="HTH lysR-type" evidence="5">
    <location>
        <begin position="1"/>
        <end position="58"/>
    </location>
</feature>
<sequence length="298" mass="33648">MNIEQLSYISEVAKVKSLAEASRTLNISQSALSQAITKLEAELNLKLFHRNRTGAIPTKEGSFIVERAQEALHAIYQVKEEARNQLNNSNDLLRISVIPGLTGPIVDTYLSLKRGGSTLKIEVNERASFEIVDDVRKNKIDIGFIAINKSNLDSIADLHFNPIIRGKILAYVSKQSPLANTEVTTPELLRQQTFVIYKDEYVENFITNFQRLYGPIDIFFKTTNLDVIYKAVIELGAVTIGHDISTKFNVNHPPDQIIAINMVDSIDTSFRFGWITKNDNILSKEANRYIDEVNHVIR</sequence>
<dbReference type="Pfam" id="PF00126">
    <property type="entry name" value="HTH_1"/>
    <property type="match status" value="1"/>
</dbReference>
<dbReference type="PANTHER" id="PTHR30419">
    <property type="entry name" value="HTH-TYPE TRANSCRIPTIONAL REGULATOR YBHD"/>
    <property type="match status" value="1"/>
</dbReference>
<keyword evidence="3" id="KW-0238">DNA-binding</keyword>
<protein>
    <submittedName>
        <fullName evidence="6">LysR family transcriptional regulator</fullName>
    </submittedName>
</protein>
<comment type="similarity">
    <text evidence="1">Belongs to the LysR transcriptional regulatory family.</text>
</comment>
<dbReference type="InterPro" id="IPR000847">
    <property type="entry name" value="LysR_HTH_N"/>
</dbReference>
<dbReference type="InterPro" id="IPR005119">
    <property type="entry name" value="LysR_subst-bd"/>
</dbReference>
<dbReference type="Pfam" id="PF03466">
    <property type="entry name" value="LysR_substrate"/>
    <property type="match status" value="1"/>
</dbReference>
<dbReference type="SUPFAM" id="SSF53850">
    <property type="entry name" value="Periplasmic binding protein-like II"/>
    <property type="match status" value="1"/>
</dbReference>
<keyword evidence="2" id="KW-0805">Transcription regulation</keyword>
<dbReference type="Gene3D" id="1.10.10.10">
    <property type="entry name" value="Winged helix-like DNA-binding domain superfamily/Winged helix DNA-binding domain"/>
    <property type="match status" value="1"/>
</dbReference>
<evidence type="ECO:0000256" key="2">
    <source>
        <dbReference type="ARBA" id="ARBA00023015"/>
    </source>
</evidence>
<evidence type="ECO:0000256" key="1">
    <source>
        <dbReference type="ARBA" id="ARBA00009437"/>
    </source>
</evidence>
<dbReference type="SUPFAM" id="SSF46785">
    <property type="entry name" value="Winged helix' DNA-binding domain"/>
    <property type="match status" value="1"/>
</dbReference>